<dbReference type="EMBL" id="CM001217">
    <property type="protein sequence ID" value="KEH41978.1"/>
    <property type="molecule type" value="Genomic_DNA"/>
</dbReference>
<evidence type="ECO:0000313" key="2">
    <source>
        <dbReference type="EMBL" id="KEH41978.1"/>
    </source>
</evidence>
<reference evidence="2 4" key="2">
    <citation type="journal article" date="2014" name="BMC Genomics">
        <title>An improved genome release (version Mt4.0) for the model legume Medicago truncatula.</title>
        <authorList>
            <person name="Tang H."/>
            <person name="Krishnakumar V."/>
            <person name="Bidwell S."/>
            <person name="Rosen B."/>
            <person name="Chan A."/>
            <person name="Zhou S."/>
            <person name="Gentzbittel L."/>
            <person name="Childs K.L."/>
            <person name="Yandell M."/>
            <person name="Gundlach H."/>
            <person name="Mayer K.F."/>
            <person name="Schwartz D.C."/>
            <person name="Town C.D."/>
        </authorList>
    </citation>
    <scope>GENOME REANNOTATION</scope>
    <source>
        <strain evidence="2">A17</strain>
        <strain evidence="3 4">cv. Jemalong A17</strain>
    </source>
</reference>
<proteinExistence type="predicted"/>
<sequence length="137" mass="15774">MATSSVQDGSEFDEDSLNKDEMGLFIRRYNRYNKRNSLKHNKKNLGHLLKKTKSDVSFKVFYPSNSGVKVRKNTRRGLNYVSFFFFYNQVQCSNSDRVQGLCASSGMWVVEVVFVTVVTMLEDFVYVVSLIVVLALF</sequence>
<keyword evidence="1" id="KW-0472">Membrane</keyword>
<dbReference type="AlphaFoldDB" id="A0A072VKN6"/>
<reference evidence="2 4" key="1">
    <citation type="journal article" date="2011" name="Nature">
        <title>The Medicago genome provides insight into the evolution of rhizobial symbioses.</title>
        <authorList>
            <person name="Young N.D."/>
            <person name="Debelle F."/>
            <person name="Oldroyd G.E."/>
            <person name="Geurts R."/>
            <person name="Cannon S.B."/>
            <person name="Udvardi M.K."/>
            <person name="Benedito V.A."/>
            <person name="Mayer K.F."/>
            <person name="Gouzy J."/>
            <person name="Schoof H."/>
            <person name="Van de Peer Y."/>
            <person name="Proost S."/>
            <person name="Cook D.R."/>
            <person name="Meyers B.C."/>
            <person name="Spannagl M."/>
            <person name="Cheung F."/>
            <person name="De Mita S."/>
            <person name="Krishnakumar V."/>
            <person name="Gundlach H."/>
            <person name="Zhou S."/>
            <person name="Mudge J."/>
            <person name="Bharti A.K."/>
            <person name="Murray J.D."/>
            <person name="Naoumkina M.A."/>
            <person name="Rosen B."/>
            <person name="Silverstein K.A."/>
            <person name="Tang H."/>
            <person name="Rombauts S."/>
            <person name="Zhao P.X."/>
            <person name="Zhou P."/>
            <person name="Barbe V."/>
            <person name="Bardou P."/>
            <person name="Bechner M."/>
            <person name="Bellec A."/>
            <person name="Berger A."/>
            <person name="Berges H."/>
            <person name="Bidwell S."/>
            <person name="Bisseling T."/>
            <person name="Choisne N."/>
            <person name="Couloux A."/>
            <person name="Denny R."/>
            <person name="Deshpande S."/>
            <person name="Dai X."/>
            <person name="Doyle J.J."/>
            <person name="Dudez A.M."/>
            <person name="Farmer A.D."/>
            <person name="Fouteau S."/>
            <person name="Franken C."/>
            <person name="Gibelin C."/>
            <person name="Gish J."/>
            <person name="Goldstein S."/>
            <person name="Gonzalez A.J."/>
            <person name="Green P.J."/>
            <person name="Hallab A."/>
            <person name="Hartog M."/>
            <person name="Hua A."/>
            <person name="Humphray S.J."/>
            <person name="Jeong D.H."/>
            <person name="Jing Y."/>
            <person name="Jocker A."/>
            <person name="Kenton S.M."/>
            <person name="Kim D.J."/>
            <person name="Klee K."/>
            <person name="Lai H."/>
            <person name="Lang C."/>
            <person name="Lin S."/>
            <person name="Macmil S.L."/>
            <person name="Magdelenat G."/>
            <person name="Matthews L."/>
            <person name="McCorrison J."/>
            <person name="Monaghan E.L."/>
            <person name="Mun J.H."/>
            <person name="Najar F.Z."/>
            <person name="Nicholson C."/>
            <person name="Noirot C."/>
            <person name="O'Bleness M."/>
            <person name="Paule C.R."/>
            <person name="Poulain J."/>
            <person name="Prion F."/>
            <person name="Qin B."/>
            <person name="Qu C."/>
            <person name="Retzel E.F."/>
            <person name="Riddle C."/>
            <person name="Sallet E."/>
            <person name="Samain S."/>
            <person name="Samson N."/>
            <person name="Sanders I."/>
            <person name="Saurat O."/>
            <person name="Scarpelli C."/>
            <person name="Schiex T."/>
            <person name="Segurens B."/>
            <person name="Severin A.J."/>
            <person name="Sherrier D.J."/>
            <person name="Shi R."/>
            <person name="Sims S."/>
            <person name="Singer S.R."/>
            <person name="Sinharoy S."/>
            <person name="Sterck L."/>
            <person name="Viollet A."/>
            <person name="Wang B.B."/>
            <person name="Wang K."/>
            <person name="Wang M."/>
            <person name="Wang X."/>
            <person name="Warfsmann J."/>
            <person name="Weissenbach J."/>
            <person name="White D.D."/>
            <person name="White J.D."/>
            <person name="Wiley G.B."/>
            <person name="Wincker P."/>
            <person name="Xing Y."/>
            <person name="Yang L."/>
            <person name="Yao Z."/>
            <person name="Ying F."/>
            <person name="Zhai J."/>
            <person name="Zhou L."/>
            <person name="Zuber A."/>
            <person name="Denarie J."/>
            <person name="Dixon R.A."/>
            <person name="May G.D."/>
            <person name="Schwartz D.C."/>
            <person name="Rogers J."/>
            <person name="Quetier F."/>
            <person name="Town C.D."/>
            <person name="Roe B.A."/>
        </authorList>
    </citation>
    <scope>NUCLEOTIDE SEQUENCE [LARGE SCALE GENOMIC DNA]</scope>
    <source>
        <strain evidence="2">A17</strain>
        <strain evidence="3 4">cv. Jemalong A17</strain>
    </source>
</reference>
<protein>
    <submittedName>
        <fullName evidence="2">Transmembrane protein, putative</fullName>
    </submittedName>
</protein>
<gene>
    <name evidence="2" type="ordered locus">MTR_1g058510</name>
</gene>
<keyword evidence="1 2" id="KW-0812">Transmembrane</keyword>
<keyword evidence="4" id="KW-1185">Reference proteome</keyword>
<name>A0A072VKN6_MEDTR</name>
<accession>A0A072VKN6</accession>
<dbReference type="Proteomes" id="UP000002051">
    <property type="component" value="Unassembled WGS sequence"/>
</dbReference>
<evidence type="ECO:0000256" key="1">
    <source>
        <dbReference type="SAM" id="Phobius"/>
    </source>
</evidence>
<dbReference type="EnsemblPlants" id="KEH41978">
    <property type="protein sequence ID" value="KEH41978"/>
    <property type="gene ID" value="MTR_1g058510"/>
</dbReference>
<keyword evidence="1" id="KW-1133">Transmembrane helix</keyword>
<feature type="transmembrane region" description="Helical" evidence="1">
    <location>
        <begin position="113"/>
        <end position="136"/>
    </location>
</feature>
<organism evidence="2 4">
    <name type="scientific">Medicago truncatula</name>
    <name type="common">Barrel medic</name>
    <name type="synonym">Medicago tribuloides</name>
    <dbReference type="NCBI Taxonomy" id="3880"/>
    <lineage>
        <taxon>Eukaryota</taxon>
        <taxon>Viridiplantae</taxon>
        <taxon>Streptophyta</taxon>
        <taxon>Embryophyta</taxon>
        <taxon>Tracheophyta</taxon>
        <taxon>Spermatophyta</taxon>
        <taxon>Magnoliopsida</taxon>
        <taxon>eudicotyledons</taxon>
        <taxon>Gunneridae</taxon>
        <taxon>Pentapetalae</taxon>
        <taxon>rosids</taxon>
        <taxon>fabids</taxon>
        <taxon>Fabales</taxon>
        <taxon>Fabaceae</taxon>
        <taxon>Papilionoideae</taxon>
        <taxon>50 kb inversion clade</taxon>
        <taxon>NPAAA clade</taxon>
        <taxon>Hologalegina</taxon>
        <taxon>IRL clade</taxon>
        <taxon>Trifolieae</taxon>
        <taxon>Medicago</taxon>
    </lineage>
</organism>
<dbReference type="HOGENOM" id="CLU_1868144_0_0_1"/>
<evidence type="ECO:0000313" key="3">
    <source>
        <dbReference type="EnsemblPlants" id="KEH41978"/>
    </source>
</evidence>
<evidence type="ECO:0000313" key="4">
    <source>
        <dbReference type="Proteomes" id="UP000002051"/>
    </source>
</evidence>
<reference evidence="3" key="3">
    <citation type="submission" date="2015-04" db="UniProtKB">
        <authorList>
            <consortium name="EnsemblPlants"/>
        </authorList>
    </citation>
    <scope>IDENTIFICATION</scope>
    <source>
        <strain evidence="3">cv. Jemalong A17</strain>
    </source>
</reference>